<organism evidence="2 3">
    <name type="scientific">Pristionchus mayeri</name>
    <dbReference type="NCBI Taxonomy" id="1317129"/>
    <lineage>
        <taxon>Eukaryota</taxon>
        <taxon>Metazoa</taxon>
        <taxon>Ecdysozoa</taxon>
        <taxon>Nematoda</taxon>
        <taxon>Chromadorea</taxon>
        <taxon>Rhabditida</taxon>
        <taxon>Rhabditina</taxon>
        <taxon>Diplogasteromorpha</taxon>
        <taxon>Diplogasteroidea</taxon>
        <taxon>Neodiplogasteridae</taxon>
        <taxon>Pristionchus</taxon>
    </lineage>
</organism>
<dbReference type="Pfam" id="PF21525">
    <property type="entry name" value="Nlp36"/>
    <property type="match status" value="1"/>
</dbReference>
<dbReference type="EMBL" id="BTRK01000001">
    <property type="protein sequence ID" value="GMR32566.1"/>
    <property type="molecule type" value="Genomic_DNA"/>
</dbReference>
<comment type="caution">
    <text evidence="2">The sequence shown here is derived from an EMBL/GenBank/DDBJ whole genome shotgun (WGS) entry which is preliminary data.</text>
</comment>
<accession>A0AAN4Z2B8</accession>
<evidence type="ECO:0000313" key="3">
    <source>
        <dbReference type="Proteomes" id="UP001328107"/>
    </source>
</evidence>
<evidence type="ECO:0000313" key="2">
    <source>
        <dbReference type="EMBL" id="GMR32566.1"/>
    </source>
</evidence>
<dbReference type="AlphaFoldDB" id="A0AAN4Z2B8"/>
<reference evidence="3" key="1">
    <citation type="submission" date="2022-10" db="EMBL/GenBank/DDBJ databases">
        <title>Genome assembly of Pristionchus species.</title>
        <authorList>
            <person name="Yoshida K."/>
            <person name="Sommer R.J."/>
        </authorList>
    </citation>
    <scope>NUCLEOTIDE SEQUENCE [LARGE SCALE GENOMIC DNA]</scope>
    <source>
        <strain evidence="3">RS5460</strain>
    </source>
</reference>
<dbReference type="Proteomes" id="UP001328107">
    <property type="component" value="Unassembled WGS sequence"/>
</dbReference>
<feature type="non-terminal residue" evidence="2">
    <location>
        <position position="1"/>
    </location>
</feature>
<evidence type="ECO:0000256" key="1">
    <source>
        <dbReference type="SAM" id="Phobius"/>
    </source>
</evidence>
<name>A0AAN4Z2B8_9BILA</name>
<feature type="transmembrane region" description="Helical" evidence="1">
    <location>
        <begin position="55"/>
        <end position="82"/>
    </location>
</feature>
<sequence length="111" mass="12869">KSASFTLFSHFLPLQCFLFLERYLISPFCQERERGWLILPLQMVDLKQQLDVIDYFGVVAVWLCFFSVVFIISVTCILWCCVSKDDDSTVFAKWGMGPKPRRNPVNHVASD</sequence>
<proteinExistence type="predicted"/>
<gene>
    <name evidence="2" type="ORF">PMAYCL1PPCAC_02761</name>
</gene>
<keyword evidence="1" id="KW-1133">Transmembrane helix</keyword>
<keyword evidence="1" id="KW-0812">Transmembrane</keyword>
<keyword evidence="3" id="KW-1185">Reference proteome</keyword>
<protein>
    <submittedName>
        <fullName evidence="2">Uncharacterized protein</fullName>
    </submittedName>
</protein>
<keyword evidence="1" id="KW-0472">Membrane</keyword>